<evidence type="ECO:0000256" key="6">
    <source>
        <dbReference type="ARBA" id="ARBA00023027"/>
    </source>
</evidence>
<name>A0A2V3IYV9_9FLOR</name>
<dbReference type="InterPro" id="IPR014729">
    <property type="entry name" value="Rossmann-like_a/b/a_fold"/>
</dbReference>
<keyword evidence="1 7" id="KW-0662">Pyridine nucleotide biosynthesis</keyword>
<dbReference type="Proteomes" id="UP000247409">
    <property type="component" value="Unassembled WGS sequence"/>
</dbReference>
<dbReference type="EC" id="2.7.7.18" evidence="7"/>
<evidence type="ECO:0000256" key="4">
    <source>
        <dbReference type="ARBA" id="ARBA00022741"/>
    </source>
</evidence>
<dbReference type="GO" id="GO:0009435">
    <property type="term" value="P:NAD+ biosynthetic process"/>
    <property type="evidence" value="ECO:0007669"/>
    <property type="project" value="UniProtKB-UniPathway"/>
</dbReference>
<comment type="similarity">
    <text evidence="7">Belongs to the eukaryotic NMN adenylyltransferase family.</text>
</comment>
<dbReference type="EMBL" id="NBIV01000025">
    <property type="protein sequence ID" value="PXF47346.1"/>
    <property type="molecule type" value="Genomic_DNA"/>
</dbReference>
<dbReference type="AlphaFoldDB" id="A0A2V3IYV9"/>
<dbReference type="UniPathway" id="UPA00253">
    <property type="reaction ID" value="UER00600"/>
</dbReference>
<gene>
    <name evidence="9" type="ORF">BWQ96_02826</name>
</gene>
<keyword evidence="4 7" id="KW-0547">Nucleotide-binding</keyword>
<dbReference type="GO" id="GO:0000309">
    <property type="term" value="F:nicotinamide-nucleotide adenylyltransferase activity"/>
    <property type="evidence" value="ECO:0007669"/>
    <property type="project" value="UniProtKB-EC"/>
</dbReference>
<dbReference type="STRING" id="448386.A0A2V3IYV9"/>
<comment type="pathway">
    <text evidence="7">Cofactor biosynthesis; NAD(+) biosynthesis; NAD(+) from nicotinamide D-ribonucleotide: step 1/1.</text>
</comment>
<evidence type="ECO:0000313" key="10">
    <source>
        <dbReference type="Proteomes" id="UP000247409"/>
    </source>
</evidence>
<organism evidence="9 10">
    <name type="scientific">Gracilariopsis chorda</name>
    <dbReference type="NCBI Taxonomy" id="448386"/>
    <lineage>
        <taxon>Eukaryota</taxon>
        <taxon>Rhodophyta</taxon>
        <taxon>Florideophyceae</taxon>
        <taxon>Rhodymeniophycidae</taxon>
        <taxon>Gracilariales</taxon>
        <taxon>Gracilariaceae</taxon>
        <taxon>Gracilariopsis</taxon>
    </lineage>
</organism>
<dbReference type="GO" id="GO:0005524">
    <property type="term" value="F:ATP binding"/>
    <property type="evidence" value="ECO:0007669"/>
    <property type="project" value="UniProtKB-KW"/>
</dbReference>
<dbReference type="SUPFAM" id="SSF52374">
    <property type="entry name" value="Nucleotidylyl transferase"/>
    <property type="match status" value="1"/>
</dbReference>
<keyword evidence="3 7" id="KW-0548">Nucleotidyltransferase</keyword>
<evidence type="ECO:0000259" key="8">
    <source>
        <dbReference type="Pfam" id="PF01467"/>
    </source>
</evidence>
<dbReference type="InterPro" id="IPR005248">
    <property type="entry name" value="NadD/NMNAT"/>
</dbReference>
<keyword evidence="5 7" id="KW-0067">ATP-binding</keyword>
<evidence type="ECO:0000313" key="9">
    <source>
        <dbReference type="EMBL" id="PXF47346.1"/>
    </source>
</evidence>
<dbReference type="EC" id="2.7.7.1" evidence="7"/>
<dbReference type="NCBIfam" id="TIGR00482">
    <property type="entry name" value="nicotinate (nicotinamide) nucleotide adenylyltransferase"/>
    <property type="match status" value="1"/>
</dbReference>
<reference evidence="9 10" key="1">
    <citation type="journal article" date="2018" name="Mol. Biol. Evol.">
        <title>Analysis of the draft genome of the red seaweed Gracilariopsis chorda provides insights into genome size evolution in Rhodophyta.</title>
        <authorList>
            <person name="Lee J."/>
            <person name="Yang E.C."/>
            <person name="Graf L."/>
            <person name="Yang J.H."/>
            <person name="Qiu H."/>
            <person name="Zel Zion U."/>
            <person name="Chan C.X."/>
            <person name="Stephens T.G."/>
            <person name="Weber A.P.M."/>
            <person name="Boo G.H."/>
            <person name="Boo S.M."/>
            <person name="Kim K.M."/>
            <person name="Shin Y."/>
            <person name="Jung M."/>
            <person name="Lee S.J."/>
            <person name="Yim H.S."/>
            <person name="Lee J.H."/>
            <person name="Bhattacharya D."/>
            <person name="Yoon H.S."/>
        </authorList>
    </citation>
    <scope>NUCLEOTIDE SEQUENCE [LARGE SCALE GENOMIC DNA]</scope>
    <source>
        <strain evidence="9 10">SKKU-2015</strain>
        <tissue evidence="9">Whole body</tissue>
    </source>
</reference>
<keyword evidence="2 7" id="KW-0808">Transferase</keyword>
<comment type="catalytic activity">
    <reaction evidence="7">
        <text>nicotinate beta-D-ribonucleotide + ATP + H(+) = deamido-NAD(+) + diphosphate</text>
        <dbReference type="Rhea" id="RHEA:22860"/>
        <dbReference type="ChEBI" id="CHEBI:15378"/>
        <dbReference type="ChEBI" id="CHEBI:30616"/>
        <dbReference type="ChEBI" id="CHEBI:33019"/>
        <dbReference type="ChEBI" id="CHEBI:57502"/>
        <dbReference type="ChEBI" id="CHEBI:58437"/>
        <dbReference type="EC" id="2.7.7.18"/>
    </reaction>
</comment>
<keyword evidence="6 7" id="KW-0520">NAD</keyword>
<dbReference type="GO" id="GO:0004515">
    <property type="term" value="F:nicotinate-nucleotide adenylyltransferase activity"/>
    <property type="evidence" value="ECO:0007669"/>
    <property type="project" value="UniProtKB-EC"/>
</dbReference>
<proteinExistence type="inferred from homology"/>
<accession>A0A2V3IYV9</accession>
<sequence>MRVKTEHLIPPPSDRTGAVLFQIGSFSPITYAHLRLFEAAKDKLRQAGFHVCGGYLSPANDAYKKSSLVPATHRLSMCRLALRELEHIAIDEWEARADRFVPSYEVASRLHTALSAWRRHIQLFLVCGSDLLLSMGNPNSWPRQSVLKLVSFCRFIVKSRNGQKPDISDDVPLVQEVMWIDAWVGDHSSTLVRHHLKRGQSITFMTPKPVIDYIHQHRLYR</sequence>
<dbReference type="Pfam" id="PF01467">
    <property type="entry name" value="CTP_transf_like"/>
    <property type="match status" value="1"/>
</dbReference>
<evidence type="ECO:0000256" key="2">
    <source>
        <dbReference type="ARBA" id="ARBA00022679"/>
    </source>
</evidence>
<evidence type="ECO:0000256" key="7">
    <source>
        <dbReference type="RuleBase" id="RU362021"/>
    </source>
</evidence>
<dbReference type="InterPro" id="IPR051182">
    <property type="entry name" value="Euk_NMN_adenylyltrnsfrase"/>
</dbReference>
<evidence type="ECO:0000256" key="5">
    <source>
        <dbReference type="ARBA" id="ARBA00022840"/>
    </source>
</evidence>
<feature type="domain" description="Cytidyltransferase-like" evidence="8">
    <location>
        <begin position="23"/>
        <end position="194"/>
    </location>
</feature>
<dbReference type="PANTHER" id="PTHR12039:SF0">
    <property type="entry name" value="NICOTINAMIDE-NUCLEOTIDE ADENYLYLTRANSFERASE"/>
    <property type="match status" value="1"/>
</dbReference>
<dbReference type="PANTHER" id="PTHR12039">
    <property type="entry name" value="NICOTINAMIDE MONONUCLEOTIDE ADENYLYLTRANSFERASE"/>
    <property type="match status" value="1"/>
</dbReference>
<dbReference type="InterPro" id="IPR004821">
    <property type="entry name" value="Cyt_trans-like"/>
</dbReference>
<dbReference type="OrthoDB" id="422187at2759"/>
<comment type="caution">
    <text evidence="9">The sequence shown here is derived from an EMBL/GenBank/DDBJ whole genome shotgun (WGS) entry which is preliminary data.</text>
</comment>
<dbReference type="Gene3D" id="3.40.50.620">
    <property type="entry name" value="HUPs"/>
    <property type="match status" value="1"/>
</dbReference>
<evidence type="ECO:0000256" key="1">
    <source>
        <dbReference type="ARBA" id="ARBA00022642"/>
    </source>
</evidence>
<keyword evidence="10" id="KW-1185">Reference proteome</keyword>
<evidence type="ECO:0000256" key="3">
    <source>
        <dbReference type="ARBA" id="ARBA00022695"/>
    </source>
</evidence>
<comment type="catalytic activity">
    <reaction evidence="7">
        <text>beta-nicotinamide D-ribonucleotide + ATP + H(+) = diphosphate + NAD(+)</text>
        <dbReference type="Rhea" id="RHEA:21360"/>
        <dbReference type="ChEBI" id="CHEBI:14649"/>
        <dbReference type="ChEBI" id="CHEBI:15378"/>
        <dbReference type="ChEBI" id="CHEBI:30616"/>
        <dbReference type="ChEBI" id="CHEBI:33019"/>
        <dbReference type="ChEBI" id="CHEBI:57540"/>
        <dbReference type="EC" id="2.7.7.1"/>
    </reaction>
</comment>
<protein>
    <recommendedName>
        <fullName evidence="7">Nicotinamide-nucleotide adenylyltransferase</fullName>
        <ecNumber evidence="7">2.7.7.1</ecNumber>
        <ecNumber evidence="7">2.7.7.18</ecNumber>
    </recommendedName>
</protein>